<evidence type="ECO:0000256" key="2">
    <source>
        <dbReference type="ARBA" id="ARBA00006054"/>
    </source>
</evidence>
<dbReference type="GO" id="GO:0004459">
    <property type="term" value="F:L-lactate dehydrogenase (NAD+) activity"/>
    <property type="evidence" value="ECO:0007669"/>
    <property type="project" value="UniProtKB-UniRule"/>
</dbReference>
<keyword evidence="13" id="KW-1185">Reference proteome</keyword>
<dbReference type="EMBL" id="CP001337">
    <property type="protein sequence ID" value="ACL25270.1"/>
    <property type="molecule type" value="Genomic_DNA"/>
</dbReference>
<dbReference type="GO" id="GO:0005737">
    <property type="term" value="C:cytoplasm"/>
    <property type="evidence" value="ECO:0007669"/>
    <property type="project" value="UniProtKB-SubCell"/>
</dbReference>
<feature type="modified residue" description="Phosphotyrosine" evidence="7">
    <location>
        <position position="225"/>
    </location>
</feature>
<gene>
    <name evidence="7" type="primary">ldh</name>
    <name evidence="12" type="ordered locus">Cagg_2397</name>
</gene>
<feature type="binding site" evidence="7">
    <location>
        <position position="234"/>
    </location>
    <ligand>
        <name>substrate</name>
    </ligand>
</feature>
<evidence type="ECO:0000256" key="8">
    <source>
        <dbReference type="PIRSR" id="PIRSR000102-1"/>
    </source>
</evidence>
<dbReference type="Gene3D" id="3.90.110.10">
    <property type="entry name" value="Lactate dehydrogenase/glycoside hydrolase, family 4, C-terminal"/>
    <property type="match status" value="1"/>
</dbReference>
<comment type="subunit">
    <text evidence="7">Homotetramer.</text>
</comment>
<evidence type="ECO:0000256" key="5">
    <source>
        <dbReference type="ARBA" id="ARBA00023027"/>
    </source>
</evidence>
<comment type="catalytic activity">
    <reaction evidence="6 7">
        <text>(S)-lactate + NAD(+) = pyruvate + NADH + H(+)</text>
        <dbReference type="Rhea" id="RHEA:23444"/>
        <dbReference type="ChEBI" id="CHEBI:15361"/>
        <dbReference type="ChEBI" id="CHEBI:15378"/>
        <dbReference type="ChEBI" id="CHEBI:16651"/>
        <dbReference type="ChEBI" id="CHEBI:57540"/>
        <dbReference type="ChEBI" id="CHEBI:57945"/>
        <dbReference type="EC" id="1.1.1.27"/>
    </reaction>
</comment>
<protein>
    <recommendedName>
        <fullName evidence="3 7">L-lactate dehydrogenase</fullName>
        <shortName evidence="7">L-LDH</shortName>
        <ecNumber evidence="3 7">1.1.1.27</ecNumber>
    </recommendedName>
</protein>
<organism evidence="12 13">
    <name type="scientific">Chloroflexus aggregans (strain MD-66 / DSM 9485)</name>
    <dbReference type="NCBI Taxonomy" id="326427"/>
    <lineage>
        <taxon>Bacteria</taxon>
        <taxon>Bacillati</taxon>
        <taxon>Chloroflexota</taxon>
        <taxon>Chloroflexia</taxon>
        <taxon>Chloroflexales</taxon>
        <taxon>Chloroflexineae</taxon>
        <taxon>Chloroflexaceae</taxon>
        <taxon>Chloroflexus</taxon>
    </lineage>
</organism>
<comment type="pathway">
    <text evidence="1 7">Fermentation; pyruvate fermentation to lactate; (S)-lactate from pyruvate: step 1/1.</text>
</comment>
<evidence type="ECO:0000259" key="10">
    <source>
        <dbReference type="Pfam" id="PF00056"/>
    </source>
</evidence>
<feature type="binding site" evidence="7">
    <location>
        <position position="172"/>
    </location>
    <ligand>
        <name>beta-D-fructose 1,6-bisphosphate</name>
        <dbReference type="ChEBI" id="CHEBI:32966"/>
        <note>allosteric activator</note>
    </ligand>
</feature>
<dbReference type="NCBIfam" id="NF000824">
    <property type="entry name" value="PRK00066.1"/>
    <property type="match status" value="1"/>
</dbReference>
<feature type="binding site" evidence="7 9">
    <location>
        <position position="39"/>
    </location>
    <ligand>
        <name>NAD(+)</name>
        <dbReference type="ChEBI" id="CHEBI:57540"/>
    </ligand>
</feature>
<evidence type="ECO:0000256" key="6">
    <source>
        <dbReference type="ARBA" id="ARBA00049258"/>
    </source>
</evidence>
<keyword evidence="7" id="KW-0963">Cytoplasm</keyword>
<dbReference type="UniPathway" id="UPA00554">
    <property type="reaction ID" value="UER00611"/>
</dbReference>
<dbReference type="PANTHER" id="PTHR43128:SF16">
    <property type="entry name" value="L-LACTATE DEHYDROGENASE"/>
    <property type="match status" value="1"/>
</dbReference>
<evidence type="ECO:0000313" key="13">
    <source>
        <dbReference type="Proteomes" id="UP000002508"/>
    </source>
</evidence>
<dbReference type="AlphaFoldDB" id="B8G397"/>
<evidence type="ECO:0000256" key="4">
    <source>
        <dbReference type="ARBA" id="ARBA00023002"/>
    </source>
</evidence>
<feature type="binding site" evidence="9">
    <location>
        <position position="99"/>
    </location>
    <ligand>
        <name>NAD(+)</name>
        <dbReference type="ChEBI" id="CHEBI:57540"/>
    </ligand>
</feature>
<evidence type="ECO:0000256" key="3">
    <source>
        <dbReference type="ARBA" id="ARBA00012967"/>
    </source>
</evidence>
<dbReference type="InterPro" id="IPR011304">
    <property type="entry name" value="L-lactate_DH"/>
</dbReference>
<name>B8G397_CHLAD</name>
<evidence type="ECO:0000259" key="11">
    <source>
        <dbReference type="Pfam" id="PF02866"/>
    </source>
</evidence>
<sequence>MSLRKRTGKVGVVGTGMVGTSFAYALMQRSLASELVLIDIDRARAEGEAMDLNHGLPFVRPMRIYAGDYADLADADLIVIAAGANQRPGETRLDLLGRNAAIFRDMIPAILAANHDGIIVVATNPVDILTTIAAQIAGSDANRVIGSGTILDTARFRYLLGQHYGVDPRSVHAYIVGEHGDSELALWSLANIAGVRLVDFVGANGQGYDQAALDAILEQTRNAAYEIIKRKRATYYAIGLGLLAIAEAVLRDQHTVMTVSSLMTGQYGVTDIAISLPTIVGRDGAEEVLNLPLSDHEVALFQRSANLLKEYLAQVS</sequence>
<feature type="binding site" evidence="7">
    <location>
        <begin position="124"/>
        <end position="127"/>
    </location>
    <ligand>
        <name>substrate</name>
    </ligand>
</feature>
<evidence type="ECO:0000313" key="12">
    <source>
        <dbReference type="EMBL" id="ACL25270.1"/>
    </source>
</evidence>
<dbReference type="SUPFAM" id="SSF56327">
    <property type="entry name" value="LDH C-terminal domain-like"/>
    <property type="match status" value="1"/>
</dbReference>
<dbReference type="GO" id="GO:0006089">
    <property type="term" value="P:lactate metabolic process"/>
    <property type="evidence" value="ECO:0007669"/>
    <property type="project" value="TreeGrafter"/>
</dbReference>
<dbReference type="InterPro" id="IPR018177">
    <property type="entry name" value="L-lactate_DH_AS"/>
</dbReference>
<dbReference type="InterPro" id="IPR015955">
    <property type="entry name" value="Lactate_DH/Glyco_Ohase_4_C"/>
</dbReference>
<feature type="binding site" evidence="7">
    <location>
        <position position="92"/>
    </location>
    <ligand>
        <name>substrate</name>
    </ligand>
</feature>
<keyword evidence="7" id="KW-0597">Phosphoprotein</keyword>
<dbReference type="InterPro" id="IPR001236">
    <property type="entry name" value="Lactate/malate_DH_N"/>
</dbReference>
<dbReference type="PANTHER" id="PTHR43128">
    <property type="entry name" value="L-2-HYDROXYCARBOXYLATE DEHYDROGENASE (NAD(P)(+))"/>
    <property type="match status" value="1"/>
</dbReference>
<dbReference type="HOGENOM" id="CLU_045401_1_1_0"/>
<keyword evidence="4 7" id="KW-0560">Oxidoreductase</keyword>
<comment type="function">
    <text evidence="7">Catalyzes the conversion of lactate to pyruvate.</text>
</comment>
<feature type="binding site" evidence="7">
    <location>
        <begin position="152"/>
        <end position="155"/>
    </location>
    <ligand>
        <name>substrate</name>
    </ligand>
</feature>
<comment type="subcellular location">
    <subcellularLocation>
        <location evidence="7">Cytoplasm</location>
    </subcellularLocation>
</comment>
<accession>B8G397</accession>
<feature type="binding site" evidence="7">
    <location>
        <begin position="83"/>
        <end position="84"/>
    </location>
    <ligand>
        <name>NAD(+)</name>
        <dbReference type="ChEBI" id="CHEBI:57540"/>
    </ligand>
</feature>
<dbReference type="CDD" id="cd05292">
    <property type="entry name" value="LDH_2"/>
    <property type="match status" value="1"/>
</dbReference>
<dbReference type="NCBIfam" id="TIGR01771">
    <property type="entry name" value="L-LDH-NAD"/>
    <property type="match status" value="1"/>
</dbReference>
<feature type="active site" description="Proton acceptor" evidence="7 8">
    <location>
        <position position="179"/>
    </location>
</feature>
<dbReference type="PROSITE" id="PS00064">
    <property type="entry name" value="L_LDH"/>
    <property type="match status" value="1"/>
</dbReference>
<feature type="binding site" evidence="7">
    <location>
        <begin position="122"/>
        <end position="124"/>
    </location>
    <ligand>
        <name>NAD(+)</name>
        <dbReference type="ChEBI" id="CHEBI:57540"/>
    </ligand>
</feature>
<evidence type="ECO:0000256" key="9">
    <source>
        <dbReference type="PIRSR" id="PIRSR000102-3"/>
    </source>
</evidence>
<dbReference type="EC" id="1.1.1.27" evidence="3 7"/>
<proteinExistence type="inferred from homology"/>
<feature type="binding site" evidence="7">
    <location>
        <position position="69"/>
    </location>
    <ligand>
        <name>NAD(+)</name>
        <dbReference type="ChEBI" id="CHEBI:57540"/>
    </ligand>
</feature>
<dbReference type="Proteomes" id="UP000002508">
    <property type="component" value="Chromosome"/>
</dbReference>
<dbReference type="OrthoDB" id="9802969at2"/>
<dbReference type="KEGG" id="cag:Cagg_2397"/>
<evidence type="ECO:0000256" key="1">
    <source>
        <dbReference type="ARBA" id="ARBA00004843"/>
    </source>
</evidence>
<feature type="binding site" evidence="7">
    <location>
        <position position="18"/>
    </location>
    <ligand>
        <name>NAD(+)</name>
        <dbReference type="ChEBI" id="CHEBI:57540"/>
    </ligand>
</feature>
<dbReference type="eggNOG" id="COG0039">
    <property type="taxonomic scope" value="Bacteria"/>
</dbReference>
<dbReference type="Pfam" id="PF00056">
    <property type="entry name" value="Ldh_1_N"/>
    <property type="match status" value="1"/>
</dbReference>
<dbReference type="Gene3D" id="3.40.50.720">
    <property type="entry name" value="NAD(P)-binding Rossmann-like Domain"/>
    <property type="match status" value="1"/>
</dbReference>
<dbReference type="InterPro" id="IPR022383">
    <property type="entry name" value="Lactate/malate_DH_C"/>
</dbReference>
<dbReference type="PIRSF" id="PIRSF000102">
    <property type="entry name" value="Lac_mal_DH"/>
    <property type="match status" value="1"/>
</dbReference>
<reference evidence="12" key="1">
    <citation type="submission" date="2008-12" db="EMBL/GenBank/DDBJ databases">
        <title>Complete sequence of Chloroflexus aggregans DSM 9485.</title>
        <authorList>
            <consortium name="US DOE Joint Genome Institute"/>
            <person name="Lucas S."/>
            <person name="Copeland A."/>
            <person name="Lapidus A."/>
            <person name="Glavina del Rio T."/>
            <person name="Dalin E."/>
            <person name="Tice H."/>
            <person name="Pitluck S."/>
            <person name="Foster B."/>
            <person name="Larimer F."/>
            <person name="Land M."/>
            <person name="Hauser L."/>
            <person name="Kyrpides N."/>
            <person name="Mikhailova N."/>
            <person name="Bryant D."/>
            <person name="Richardson P."/>
        </authorList>
    </citation>
    <scope>NUCLEOTIDE SEQUENCE</scope>
    <source>
        <strain evidence="12">DSM 9485</strain>
    </source>
</reference>
<dbReference type="SUPFAM" id="SSF51735">
    <property type="entry name" value="NAD(P)-binding Rossmann-fold domains"/>
    <property type="match status" value="1"/>
</dbReference>
<feature type="binding site" evidence="7">
    <location>
        <position position="147"/>
    </location>
    <ligand>
        <name>NAD(+)</name>
        <dbReference type="ChEBI" id="CHEBI:57540"/>
    </ligand>
</feature>
<feature type="domain" description="Lactate/malate dehydrogenase C-terminal" evidence="11">
    <location>
        <begin position="149"/>
        <end position="314"/>
    </location>
</feature>
<feature type="binding site" evidence="9">
    <location>
        <begin position="14"/>
        <end position="19"/>
    </location>
    <ligand>
        <name>NAD(+)</name>
        <dbReference type="ChEBI" id="CHEBI:57540"/>
    </ligand>
</feature>
<dbReference type="PRINTS" id="PR00086">
    <property type="entry name" value="LLDHDRGNASE"/>
</dbReference>
<keyword evidence="5 7" id="KW-0520">NAD</keyword>
<dbReference type="GO" id="GO:0006096">
    <property type="term" value="P:glycolytic process"/>
    <property type="evidence" value="ECO:0007669"/>
    <property type="project" value="UniProtKB-UniRule"/>
</dbReference>
<dbReference type="STRING" id="326427.Cagg_2397"/>
<feature type="binding site" evidence="7">
    <location>
        <position position="44"/>
    </location>
    <ligand>
        <name>NAD(+)</name>
        <dbReference type="ChEBI" id="CHEBI:57540"/>
    </ligand>
</feature>
<comment type="similarity">
    <text evidence="2 7">Belongs to the LDH/MDH superfamily. LDH family.</text>
</comment>
<evidence type="ECO:0000256" key="7">
    <source>
        <dbReference type="HAMAP-Rule" id="MF_00488"/>
    </source>
</evidence>
<dbReference type="Pfam" id="PF02866">
    <property type="entry name" value="Ldh_1_C"/>
    <property type="match status" value="1"/>
</dbReference>
<dbReference type="InterPro" id="IPR001557">
    <property type="entry name" value="L-lactate/malate_DH"/>
</dbReference>
<feature type="domain" description="Lactate/malate dehydrogenase N-terminal" evidence="10">
    <location>
        <begin position="9"/>
        <end position="146"/>
    </location>
</feature>
<comment type="caution">
    <text evidence="7">Lacks conserved residue(s) required for the propagation of feature annotation.</text>
</comment>
<feature type="binding site" evidence="7">
    <location>
        <position position="157"/>
    </location>
    <ligand>
        <name>beta-D-fructose 1,6-bisphosphate</name>
        <dbReference type="ChEBI" id="CHEBI:32966"/>
        <note>allosteric activator</note>
    </ligand>
</feature>
<feature type="binding site" evidence="7">
    <location>
        <position position="86"/>
    </location>
    <ligand>
        <name>substrate</name>
    </ligand>
</feature>
<comment type="activity regulation">
    <text evidence="7">Allosterically activated by fructose 1,6-bisphosphate (FBP).</text>
</comment>
<keyword evidence="7" id="KW-0021">Allosteric enzyme</keyword>
<dbReference type="RefSeq" id="WP_015941128.1">
    <property type="nucleotide sequence ID" value="NC_011831.1"/>
</dbReference>
<dbReference type="InterPro" id="IPR036291">
    <property type="entry name" value="NAD(P)-bd_dom_sf"/>
</dbReference>
<dbReference type="HAMAP" id="MF_00488">
    <property type="entry name" value="Lactate_dehydrog"/>
    <property type="match status" value="1"/>
</dbReference>